<organism evidence="2 3">
    <name type="scientific">Simonsiella muelleri ATCC 29453</name>
    <dbReference type="NCBI Taxonomy" id="641147"/>
    <lineage>
        <taxon>Bacteria</taxon>
        <taxon>Pseudomonadati</taxon>
        <taxon>Pseudomonadota</taxon>
        <taxon>Betaproteobacteria</taxon>
        <taxon>Neisseriales</taxon>
        <taxon>Neisseriaceae</taxon>
        <taxon>Simonsiella</taxon>
    </lineage>
</organism>
<keyword evidence="1" id="KW-1133">Transmembrane helix</keyword>
<accession>V9H795</accession>
<keyword evidence="3" id="KW-1185">Reference proteome</keyword>
<dbReference type="KEGG" id="smur:BWP33_07460"/>
<dbReference type="EMBL" id="ADCY02000070">
    <property type="protein sequence ID" value="EFG29804.1"/>
    <property type="molecule type" value="Genomic_DNA"/>
</dbReference>
<evidence type="ECO:0000313" key="3">
    <source>
        <dbReference type="Proteomes" id="UP000017813"/>
    </source>
</evidence>
<name>V9H795_9NEIS</name>
<keyword evidence="1" id="KW-0812">Transmembrane</keyword>
<protein>
    <submittedName>
        <fullName evidence="2">Uncharacterized protein</fullName>
    </submittedName>
</protein>
<dbReference type="Proteomes" id="UP000017813">
    <property type="component" value="Unassembled WGS sequence"/>
</dbReference>
<feature type="transmembrane region" description="Helical" evidence="1">
    <location>
        <begin position="49"/>
        <end position="67"/>
    </location>
</feature>
<comment type="caution">
    <text evidence="2">The sequence shown here is derived from an EMBL/GenBank/DDBJ whole genome shotgun (WGS) entry which is preliminary data.</text>
</comment>
<dbReference type="AlphaFoldDB" id="V9H795"/>
<evidence type="ECO:0000313" key="2">
    <source>
        <dbReference type="EMBL" id="EFG29804.1"/>
    </source>
</evidence>
<dbReference type="HOGENOM" id="CLU_2248300_0_0_4"/>
<gene>
    <name evidence="2" type="ORF">HMPREF9021_02361</name>
</gene>
<dbReference type="STRING" id="641147.HMPREF9021_02361"/>
<dbReference type="RefSeq" id="WP_002643090.1">
    <property type="nucleotide sequence ID" value="NZ_CP019448.1"/>
</dbReference>
<sequence length="104" mass="11796">MSDKKNIWQNPALAAAGIATFMSAVANYLNLDANTMKLISTISPPISILLSYICIWALARFFAFSIAETKVLTRLNKREKIILKELKKTIIYGNYWFNFAFVLS</sequence>
<feature type="transmembrane region" description="Helical" evidence="1">
    <location>
        <begin position="12"/>
        <end position="29"/>
    </location>
</feature>
<keyword evidence="1" id="KW-0472">Membrane</keyword>
<proteinExistence type="predicted"/>
<evidence type="ECO:0000256" key="1">
    <source>
        <dbReference type="SAM" id="Phobius"/>
    </source>
</evidence>
<reference evidence="2 3" key="2">
    <citation type="submission" date="2011-10" db="EMBL/GenBank/DDBJ databases">
        <title>The Genome Sequence of Simonsiella muelleri ATCC 29453.</title>
        <authorList>
            <consortium name="The Broad Institute Genome Sequencing Platform"/>
            <consortium name="The Broad Institute Genome Sequencing Center for Infectious Disease"/>
            <person name="Earl A."/>
            <person name="Ward D."/>
            <person name="Feldgarden M."/>
            <person name="Gevers D."/>
            <person name="Izard J."/>
            <person name="Baranova O.V."/>
            <person name="Blanton J.M."/>
            <person name="Tanner A.C."/>
            <person name="Dewhirst F."/>
            <person name="Young S.K."/>
            <person name="Zeng Q."/>
            <person name="Gargeya S."/>
            <person name="Fitzgerald M."/>
            <person name="Haas B."/>
            <person name="Abouelleil A."/>
            <person name="Alvarado L."/>
            <person name="Arachchi H.M."/>
            <person name="Berlin A."/>
            <person name="Brown A."/>
            <person name="Chapman S.B."/>
            <person name="Chen Z."/>
            <person name="Dunbar C."/>
            <person name="Freedman E."/>
            <person name="Gearin G."/>
            <person name="Goldberg J."/>
            <person name="Griggs A."/>
            <person name="Gujja S."/>
            <person name="Heiman D."/>
            <person name="Howarth C."/>
            <person name="Larson L."/>
            <person name="Lui A."/>
            <person name="MacDonald P.J.P."/>
            <person name="Montmayeur A."/>
            <person name="Murphy C."/>
            <person name="Neiman D."/>
            <person name="Pearson M."/>
            <person name="Priest M."/>
            <person name="Roberts A."/>
            <person name="Saif S."/>
            <person name="Shea T."/>
            <person name="Shenoy N."/>
            <person name="Sisk P."/>
            <person name="Stolte C."/>
            <person name="Sykes S."/>
            <person name="Wortman J."/>
            <person name="Nusbaum C."/>
            <person name="Birren B."/>
        </authorList>
    </citation>
    <scope>NUCLEOTIDE SEQUENCE [LARGE SCALE GENOMIC DNA]</scope>
    <source>
        <strain evidence="2 3">ATCC 29453</strain>
    </source>
</reference>
<reference evidence="2 3" key="1">
    <citation type="submission" date="2010-03" db="EMBL/GenBank/DDBJ databases">
        <authorList>
            <consortium name="The Broad Institute Genome Sequencing Platform"/>
            <person name="Ward D."/>
            <person name="Earl A."/>
            <person name="Feldgarden M."/>
            <person name="Gevers D."/>
            <person name="Young S."/>
            <person name="Zeng Q."/>
            <person name="Koehrsen M."/>
            <person name="Alvarado L."/>
            <person name="Berlin A.M."/>
            <person name="Borenstein D."/>
            <person name="Chapman S.B."/>
            <person name="Chen Z."/>
            <person name="Engels R."/>
            <person name="Freedman E."/>
            <person name="Gellesch M."/>
            <person name="Goldberg J."/>
            <person name="Griggs A."/>
            <person name="Gujja S."/>
            <person name="Heilman E.R."/>
            <person name="Heiman D.I."/>
            <person name="Hepburn T.A."/>
            <person name="Howarth C."/>
            <person name="Jen D."/>
            <person name="Larson L."/>
            <person name="Mehta T."/>
            <person name="Park D."/>
            <person name="Pearson M."/>
            <person name="Richards J."/>
            <person name="Roberts A."/>
            <person name="Saif S."/>
            <person name="Shea T.D."/>
            <person name="Shenoy N."/>
            <person name="Sisk P."/>
            <person name="Stolte C."/>
            <person name="Sykes S.N."/>
            <person name="Walk T."/>
            <person name="White J."/>
            <person name="Yandava C."/>
            <person name="Izard J."/>
            <person name="Baranova O.V."/>
            <person name="Blanton J.M."/>
            <person name="Tanner A.C."/>
            <person name="Dewhirst F."/>
            <person name="Haas B."/>
            <person name="Nusbaum C."/>
            <person name="Birren B."/>
        </authorList>
    </citation>
    <scope>NUCLEOTIDE SEQUENCE [LARGE SCALE GENOMIC DNA]</scope>
    <source>
        <strain evidence="2 3">ATCC 29453</strain>
    </source>
</reference>